<proteinExistence type="predicted"/>
<name>A0ACC2FYF6_DALPE</name>
<gene>
    <name evidence="1" type="ORF">DPEC_G00237030</name>
</gene>
<accession>A0ACC2FYF6</accession>
<keyword evidence="2" id="KW-1185">Reference proteome</keyword>
<evidence type="ECO:0000313" key="2">
    <source>
        <dbReference type="Proteomes" id="UP001157502"/>
    </source>
</evidence>
<dbReference type="Proteomes" id="UP001157502">
    <property type="component" value="Chromosome 20"/>
</dbReference>
<protein>
    <submittedName>
        <fullName evidence="1">Uncharacterized protein</fullName>
    </submittedName>
</protein>
<reference evidence="1" key="1">
    <citation type="submission" date="2021-05" db="EMBL/GenBank/DDBJ databases">
        <authorList>
            <person name="Pan Q."/>
            <person name="Jouanno E."/>
            <person name="Zahm M."/>
            <person name="Klopp C."/>
            <person name="Cabau C."/>
            <person name="Louis A."/>
            <person name="Berthelot C."/>
            <person name="Parey E."/>
            <person name="Roest Crollius H."/>
            <person name="Montfort J."/>
            <person name="Robinson-Rechavi M."/>
            <person name="Bouchez O."/>
            <person name="Lampietro C."/>
            <person name="Lopez Roques C."/>
            <person name="Donnadieu C."/>
            <person name="Postlethwait J."/>
            <person name="Bobe J."/>
            <person name="Dillon D."/>
            <person name="Chandos A."/>
            <person name="von Hippel F."/>
            <person name="Guiguen Y."/>
        </authorList>
    </citation>
    <scope>NUCLEOTIDE SEQUENCE</scope>
    <source>
        <strain evidence="1">YG-Jan2019</strain>
    </source>
</reference>
<sequence length="118" mass="12983">MDPAPNKAHPTSPQKQTAKNRSKSTDEVQRAKKVENLMLYVHLLMWMQMYLESSVAESDPCCAGASAPRGFHRPAVQTVSGSGGHGQICPGKKASKFLKVIKPLTKLIVQVLTRERRA</sequence>
<evidence type="ECO:0000313" key="1">
    <source>
        <dbReference type="EMBL" id="KAJ7996434.1"/>
    </source>
</evidence>
<comment type="caution">
    <text evidence="1">The sequence shown here is derived from an EMBL/GenBank/DDBJ whole genome shotgun (WGS) entry which is preliminary data.</text>
</comment>
<organism evidence="1 2">
    <name type="scientific">Dallia pectoralis</name>
    <name type="common">Alaska blackfish</name>
    <dbReference type="NCBI Taxonomy" id="75939"/>
    <lineage>
        <taxon>Eukaryota</taxon>
        <taxon>Metazoa</taxon>
        <taxon>Chordata</taxon>
        <taxon>Craniata</taxon>
        <taxon>Vertebrata</taxon>
        <taxon>Euteleostomi</taxon>
        <taxon>Actinopterygii</taxon>
        <taxon>Neopterygii</taxon>
        <taxon>Teleostei</taxon>
        <taxon>Protacanthopterygii</taxon>
        <taxon>Esociformes</taxon>
        <taxon>Umbridae</taxon>
        <taxon>Dallia</taxon>
    </lineage>
</organism>
<dbReference type="EMBL" id="CM055747">
    <property type="protein sequence ID" value="KAJ7996434.1"/>
    <property type="molecule type" value="Genomic_DNA"/>
</dbReference>